<feature type="transmembrane region" description="Helical" evidence="9">
    <location>
        <begin position="80"/>
        <end position="98"/>
    </location>
</feature>
<feature type="transmembrane region" description="Helical" evidence="9">
    <location>
        <begin position="369"/>
        <end position="387"/>
    </location>
</feature>
<dbReference type="PANTHER" id="PTHR42703">
    <property type="entry name" value="NADH DEHYDROGENASE"/>
    <property type="match status" value="1"/>
</dbReference>
<keyword evidence="6 9" id="KW-0472">Membrane</keyword>
<sequence length="567" mass="58139">MEVLAPLPVLLPLLGAAGALLVSGHPTFQRTLSTVVLTAVLAVSVALLFIADAEGASAVSVGGWQVPLGIVLVVDRLSALMLVVASTVALGVLVFAVGQGAADGSEETPLSIFHPTFLVLVAGVSNAFLAGDLFNLYVGFEILLMASYVLLTLGGTAARIRGGITYIIVSLTSSLLFLAAIGLVYAATGTVNLAQLAVRLGELPEGTQVLLQSMLLVAFGIKAAVFPLSAWLPDSYPTAPAPVTAVFAGLLTKVGVYALIRTQTLLFPGGALDAVLMWAALATMVVGILGAVAQSDLRRMLSFTLVSHIGYMVFGIALGTAAGLAGAVFYVTHHIAIQTTLFLVAGLVERQGGTTAVDRLGGLARRSPLLAVLFFVPAMNLAGIPPLSGFIGKLGLLEAGVAHGGAAAYTLVAGGVVTSLLTLLAVGRVWTRAFWRSPNQAPAEDTAAAAAADATQRRRPEEDLTSPDLTSPDLTAAGDRRTALQDAWRRHTAVATATEAEMPPAAGAVRALRPLPRTMVGATAALVALTVALTGLAGPLYGLADRAATDLFDRTPYVSSVFGEGSP</sequence>
<dbReference type="Pfam" id="PF00361">
    <property type="entry name" value="Proton_antipo_M"/>
    <property type="match status" value="1"/>
</dbReference>
<dbReference type="EMBL" id="JAAGWE010000012">
    <property type="protein sequence ID" value="NEM06036.1"/>
    <property type="molecule type" value="Genomic_DNA"/>
</dbReference>
<dbReference type="Proteomes" id="UP000471126">
    <property type="component" value="Unassembled WGS sequence"/>
</dbReference>
<accession>A0A6P0GFM2</accession>
<feature type="transmembrane region" description="Helical" evidence="9">
    <location>
        <begin position="110"/>
        <end position="130"/>
    </location>
</feature>
<feature type="transmembrane region" description="Helical" evidence="9">
    <location>
        <begin position="28"/>
        <end position="49"/>
    </location>
</feature>
<feature type="transmembrane region" description="Helical" evidence="9">
    <location>
        <begin position="275"/>
        <end position="293"/>
    </location>
</feature>
<feature type="compositionally biased region" description="Low complexity" evidence="8">
    <location>
        <begin position="441"/>
        <end position="454"/>
    </location>
</feature>
<feature type="domain" description="NADH:quinone oxidoreductase/Mrp antiporter transmembrane" evidence="10">
    <location>
        <begin position="130"/>
        <end position="422"/>
    </location>
</feature>
<feature type="transmembrane region" description="Helical" evidence="9">
    <location>
        <begin position="56"/>
        <end position="74"/>
    </location>
</feature>
<evidence type="ECO:0000256" key="2">
    <source>
        <dbReference type="ARBA" id="ARBA00005346"/>
    </source>
</evidence>
<dbReference type="PANTHER" id="PTHR42703:SF1">
    <property type="entry name" value="NA(+)_H(+) ANTIPORTER SUBUNIT D1"/>
    <property type="match status" value="1"/>
</dbReference>
<feature type="region of interest" description="Disordered" evidence="8">
    <location>
        <begin position="441"/>
        <end position="476"/>
    </location>
</feature>
<evidence type="ECO:0000256" key="5">
    <source>
        <dbReference type="ARBA" id="ARBA00022989"/>
    </source>
</evidence>
<feature type="transmembrane region" description="Helical" evidence="9">
    <location>
        <begin position="407"/>
        <end position="426"/>
    </location>
</feature>
<feature type="transmembrane region" description="Helical" evidence="9">
    <location>
        <begin position="300"/>
        <end position="321"/>
    </location>
</feature>
<evidence type="ECO:0000256" key="3">
    <source>
        <dbReference type="ARBA" id="ARBA00022475"/>
    </source>
</evidence>
<reference evidence="11 12" key="1">
    <citation type="submission" date="2019-12" db="EMBL/GenBank/DDBJ databases">
        <title>WGS of CPCC 203550 I12A-02606.</title>
        <authorList>
            <person name="Jiang Z."/>
        </authorList>
    </citation>
    <scope>NUCLEOTIDE SEQUENCE [LARGE SCALE GENOMIC DNA]</scope>
    <source>
        <strain evidence="11 12">I12A-02606</strain>
    </source>
</reference>
<keyword evidence="5 9" id="KW-1133">Transmembrane helix</keyword>
<feature type="transmembrane region" description="Helical" evidence="9">
    <location>
        <begin position="166"/>
        <end position="189"/>
    </location>
</feature>
<comment type="subcellular location">
    <subcellularLocation>
        <location evidence="1">Cell membrane</location>
        <topology evidence="1">Multi-pass membrane protein</topology>
    </subcellularLocation>
    <subcellularLocation>
        <location evidence="7">Membrane</location>
        <topology evidence="7">Multi-pass membrane protein</topology>
    </subcellularLocation>
</comment>
<evidence type="ECO:0000259" key="10">
    <source>
        <dbReference type="Pfam" id="PF00361"/>
    </source>
</evidence>
<dbReference type="NCBIfam" id="NF009308">
    <property type="entry name" value="PRK12665.1"/>
    <property type="match status" value="1"/>
</dbReference>
<evidence type="ECO:0000256" key="9">
    <source>
        <dbReference type="SAM" id="Phobius"/>
    </source>
</evidence>
<evidence type="ECO:0000313" key="11">
    <source>
        <dbReference type="EMBL" id="NEM06036.1"/>
    </source>
</evidence>
<feature type="transmembrane region" description="Helical" evidence="9">
    <location>
        <begin position="239"/>
        <end position="260"/>
    </location>
</feature>
<evidence type="ECO:0000313" key="12">
    <source>
        <dbReference type="Proteomes" id="UP000471126"/>
    </source>
</evidence>
<dbReference type="GO" id="GO:0005886">
    <property type="term" value="C:plasma membrane"/>
    <property type="evidence" value="ECO:0007669"/>
    <property type="project" value="UniProtKB-SubCell"/>
</dbReference>
<comment type="similarity">
    <text evidence="2">Belongs to the CPA3 antiporters (TC 2.A.63) subunit D family.</text>
</comment>
<dbReference type="GO" id="GO:0008137">
    <property type="term" value="F:NADH dehydrogenase (ubiquinone) activity"/>
    <property type="evidence" value="ECO:0007669"/>
    <property type="project" value="InterPro"/>
</dbReference>
<protein>
    <submittedName>
        <fullName evidence="11">Na+/H+ antiporter subunit D</fullName>
    </submittedName>
</protein>
<dbReference type="InterPro" id="IPR003918">
    <property type="entry name" value="NADH_UbQ_OxRdtase"/>
</dbReference>
<evidence type="ECO:0000256" key="7">
    <source>
        <dbReference type="RuleBase" id="RU000320"/>
    </source>
</evidence>
<dbReference type="PRINTS" id="PR01437">
    <property type="entry name" value="NUOXDRDTASE4"/>
</dbReference>
<feature type="transmembrane region" description="Helical" evidence="9">
    <location>
        <begin position="209"/>
        <end position="232"/>
    </location>
</feature>
<dbReference type="InterPro" id="IPR001750">
    <property type="entry name" value="ND/Mrp_TM"/>
</dbReference>
<evidence type="ECO:0000256" key="8">
    <source>
        <dbReference type="SAM" id="MobiDB-lite"/>
    </source>
</evidence>
<keyword evidence="4 7" id="KW-0812">Transmembrane</keyword>
<evidence type="ECO:0000256" key="6">
    <source>
        <dbReference type="ARBA" id="ARBA00023136"/>
    </source>
</evidence>
<feature type="transmembrane region" description="Helical" evidence="9">
    <location>
        <begin position="520"/>
        <end position="544"/>
    </location>
</feature>
<dbReference type="InterPro" id="IPR050586">
    <property type="entry name" value="CPA3_Na-H_Antiporter_D"/>
</dbReference>
<comment type="caution">
    <text evidence="11">The sequence shown here is derived from an EMBL/GenBank/DDBJ whole genome shotgun (WGS) entry which is preliminary data.</text>
</comment>
<gene>
    <name evidence="11" type="ORF">GCU54_08390</name>
</gene>
<keyword evidence="3" id="KW-1003">Cell membrane</keyword>
<feature type="transmembrane region" description="Helical" evidence="9">
    <location>
        <begin position="136"/>
        <end position="154"/>
    </location>
</feature>
<evidence type="ECO:0000256" key="1">
    <source>
        <dbReference type="ARBA" id="ARBA00004651"/>
    </source>
</evidence>
<dbReference type="AlphaFoldDB" id="A0A6P0GFM2"/>
<organism evidence="11 12">
    <name type="scientific">Geodermatophilus normandii</name>
    <dbReference type="NCBI Taxonomy" id="1137989"/>
    <lineage>
        <taxon>Bacteria</taxon>
        <taxon>Bacillati</taxon>
        <taxon>Actinomycetota</taxon>
        <taxon>Actinomycetes</taxon>
        <taxon>Geodermatophilales</taxon>
        <taxon>Geodermatophilaceae</taxon>
        <taxon>Geodermatophilus</taxon>
    </lineage>
</organism>
<evidence type="ECO:0000256" key="4">
    <source>
        <dbReference type="ARBA" id="ARBA00022692"/>
    </source>
</evidence>
<proteinExistence type="inferred from homology"/>
<dbReference type="GO" id="GO:0042773">
    <property type="term" value="P:ATP synthesis coupled electron transport"/>
    <property type="evidence" value="ECO:0007669"/>
    <property type="project" value="InterPro"/>
</dbReference>
<name>A0A6P0GFM2_9ACTN</name>